<evidence type="ECO:0000256" key="5">
    <source>
        <dbReference type="ARBA" id="ARBA00022723"/>
    </source>
</evidence>
<comment type="subcellular location">
    <subcellularLocation>
        <location evidence="8">Cytoplasm</location>
    </subcellularLocation>
</comment>
<evidence type="ECO:0000259" key="11">
    <source>
        <dbReference type="Pfam" id="PF18102"/>
    </source>
</evidence>
<dbReference type="HOGENOM" id="CLU_693093_0_0_1"/>
<dbReference type="PANTHER" id="PTHR12622">
    <property type="entry name" value="DELTEX-RELATED"/>
    <property type="match status" value="1"/>
</dbReference>
<dbReference type="Pfam" id="PF01661">
    <property type="entry name" value="Macro"/>
    <property type="match status" value="1"/>
</dbReference>
<dbReference type="InterPro" id="IPR002589">
    <property type="entry name" value="Macro_dom"/>
</dbReference>
<dbReference type="GO" id="GO:0061630">
    <property type="term" value="F:ubiquitin protein ligase activity"/>
    <property type="evidence" value="ECO:0007669"/>
    <property type="project" value="UniProtKB-UniRule"/>
</dbReference>
<evidence type="ECO:0000256" key="8">
    <source>
        <dbReference type="RuleBase" id="RU367105"/>
    </source>
</evidence>
<dbReference type="Gene3D" id="3.30.390.130">
    <property type="match status" value="1"/>
</dbReference>
<feature type="domain" description="Deltex C-terminal" evidence="11">
    <location>
        <begin position="265"/>
        <end position="396"/>
    </location>
</feature>
<dbReference type="EC" id="2.3.2.27" evidence="8"/>
<evidence type="ECO:0000256" key="2">
    <source>
        <dbReference type="ARBA" id="ARBA00004906"/>
    </source>
</evidence>
<dbReference type="InterPro" id="IPR043472">
    <property type="entry name" value="Macro_dom-like"/>
</dbReference>
<sequence length="398" mass="44200">MDIDNKKGVSASHADTAQQIHNVKTPTSSESRSYEHSHTKNISQSKKGRLFKMKDEKFGSQTAKVFTFKDNMVVKIYTGSIVRFQGDALICSNDYGMSGNGPLAKAVAAAGGSKYNESYSKMRKKFQYGSHKWKIGEVETCSGGELNVRFVVHAVIQSMIGTDQENLKSYRSTLMKIFYTINSYNKSTKFAMPLIGAETTEKQPVEGRGLGARAKTGMSKSMYGKYPSGGATGFDRKYRYTGDSGHLTEAKSSRDGQSMMKGTEGNQPPGVISVEKEGRSLPGYENCGTIIVKYNFKSGIQGLEHPNPGQPYEGTERRGFLPDNKEGQKVQRLLKKAFDRRLVFTIGYSRTTGKDNVVTWNDIHHKTKRDTGAQRFGYPDPTYLQRVQEELAVKGVTE</sequence>
<organism evidence="12">
    <name type="scientific">Magallana gigas</name>
    <name type="common">Pacific oyster</name>
    <name type="synonym">Crassostrea gigas</name>
    <dbReference type="NCBI Taxonomy" id="29159"/>
    <lineage>
        <taxon>Eukaryota</taxon>
        <taxon>Metazoa</taxon>
        <taxon>Spiralia</taxon>
        <taxon>Lophotrochozoa</taxon>
        <taxon>Mollusca</taxon>
        <taxon>Bivalvia</taxon>
        <taxon>Autobranchia</taxon>
        <taxon>Pteriomorphia</taxon>
        <taxon>Ostreida</taxon>
        <taxon>Ostreoidea</taxon>
        <taxon>Ostreidae</taxon>
        <taxon>Magallana</taxon>
    </lineage>
</organism>
<dbReference type="GO" id="GO:0005737">
    <property type="term" value="C:cytoplasm"/>
    <property type="evidence" value="ECO:0007669"/>
    <property type="project" value="UniProtKB-SubCell"/>
</dbReference>
<feature type="compositionally biased region" description="Basic and acidic residues" evidence="9">
    <location>
        <begin position="245"/>
        <end position="254"/>
    </location>
</feature>
<dbReference type="InParanoid" id="K1QYY2"/>
<evidence type="ECO:0000256" key="9">
    <source>
        <dbReference type="SAM" id="MobiDB-lite"/>
    </source>
</evidence>
<evidence type="ECO:0000256" key="3">
    <source>
        <dbReference type="ARBA" id="ARBA00009413"/>
    </source>
</evidence>
<evidence type="ECO:0000256" key="1">
    <source>
        <dbReference type="ARBA" id="ARBA00000900"/>
    </source>
</evidence>
<keyword evidence="4 8" id="KW-0808">Transferase</keyword>
<comment type="pathway">
    <text evidence="2 8">Protein modification; protein ubiquitination.</text>
</comment>
<dbReference type="SUPFAM" id="SSF52949">
    <property type="entry name" value="Macro domain-like"/>
    <property type="match status" value="1"/>
</dbReference>
<dbReference type="InterPro" id="IPR039396">
    <property type="entry name" value="Deltex_C"/>
</dbReference>
<keyword evidence="6 8" id="KW-0863">Zinc-finger</keyword>
<dbReference type="Gene3D" id="3.40.220.10">
    <property type="entry name" value="Leucine Aminopeptidase, subunit E, domain 1"/>
    <property type="match status" value="1"/>
</dbReference>
<evidence type="ECO:0000256" key="7">
    <source>
        <dbReference type="ARBA" id="ARBA00022833"/>
    </source>
</evidence>
<evidence type="ECO:0000256" key="6">
    <source>
        <dbReference type="ARBA" id="ARBA00022771"/>
    </source>
</evidence>
<accession>K1QYY2</accession>
<feature type="region of interest" description="Disordered" evidence="9">
    <location>
        <begin position="1"/>
        <end position="46"/>
    </location>
</feature>
<gene>
    <name evidence="12" type="ORF">CGI_10028026</name>
</gene>
<evidence type="ECO:0000259" key="10">
    <source>
        <dbReference type="Pfam" id="PF01661"/>
    </source>
</evidence>
<dbReference type="GO" id="GO:0007219">
    <property type="term" value="P:Notch signaling pathway"/>
    <property type="evidence" value="ECO:0007669"/>
    <property type="project" value="InterPro"/>
</dbReference>
<comment type="similarity">
    <text evidence="3 8">Belongs to the Deltex family.</text>
</comment>
<dbReference type="AlphaFoldDB" id="K1QYY2"/>
<dbReference type="CDD" id="cd09633">
    <property type="entry name" value="Deltex_C"/>
    <property type="match status" value="1"/>
</dbReference>
<dbReference type="InterPro" id="IPR039398">
    <property type="entry name" value="Deltex_fam"/>
</dbReference>
<proteinExistence type="inferred from homology"/>
<keyword evidence="7 8" id="KW-0862">Zinc</keyword>
<dbReference type="EMBL" id="JH823233">
    <property type="protein sequence ID" value="EKC42227.1"/>
    <property type="molecule type" value="Genomic_DNA"/>
</dbReference>
<reference evidence="12" key="1">
    <citation type="journal article" date="2012" name="Nature">
        <title>The oyster genome reveals stress adaptation and complexity of shell formation.</title>
        <authorList>
            <person name="Zhang G."/>
            <person name="Fang X."/>
            <person name="Guo X."/>
            <person name="Li L."/>
            <person name="Luo R."/>
            <person name="Xu F."/>
            <person name="Yang P."/>
            <person name="Zhang L."/>
            <person name="Wang X."/>
            <person name="Qi H."/>
            <person name="Xiong Z."/>
            <person name="Que H."/>
            <person name="Xie Y."/>
            <person name="Holland P.W."/>
            <person name="Paps J."/>
            <person name="Zhu Y."/>
            <person name="Wu F."/>
            <person name="Chen Y."/>
            <person name="Wang J."/>
            <person name="Peng C."/>
            <person name="Meng J."/>
            <person name="Yang L."/>
            <person name="Liu J."/>
            <person name="Wen B."/>
            <person name="Zhang N."/>
            <person name="Huang Z."/>
            <person name="Zhu Q."/>
            <person name="Feng Y."/>
            <person name="Mount A."/>
            <person name="Hedgecock D."/>
            <person name="Xu Z."/>
            <person name="Liu Y."/>
            <person name="Domazet-Loso T."/>
            <person name="Du Y."/>
            <person name="Sun X."/>
            <person name="Zhang S."/>
            <person name="Liu B."/>
            <person name="Cheng P."/>
            <person name="Jiang X."/>
            <person name="Li J."/>
            <person name="Fan D."/>
            <person name="Wang W."/>
            <person name="Fu W."/>
            <person name="Wang T."/>
            <person name="Wang B."/>
            <person name="Zhang J."/>
            <person name="Peng Z."/>
            <person name="Li Y."/>
            <person name="Li N."/>
            <person name="Wang J."/>
            <person name="Chen M."/>
            <person name="He Y."/>
            <person name="Tan F."/>
            <person name="Song X."/>
            <person name="Zheng Q."/>
            <person name="Huang R."/>
            <person name="Yang H."/>
            <person name="Du X."/>
            <person name="Chen L."/>
            <person name="Yang M."/>
            <person name="Gaffney P.M."/>
            <person name="Wang S."/>
            <person name="Luo L."/>
            <person name="She Z."/>
            <person name="Ming Y."/>
            <person name="Huang W."/>
            <person name="Zhang S."/>
            <person name="Huang B."/>
            <person name="Zhang Y."/>
            <person name="Qu T."/>
            <person name="Ni P."/>
            <person name="Miao G."/>
            <person name="Wang J."/>
            <person name="Wang Q."/>
            <person name="Steinberg C.E."/>
            <person name="Wang H."/>
            <person name="Li N."/>
            <person name="Qian L."/>
            <person name="Zhang G."/>
            <person name="Li Y."/>
            <person name="Yang H."/>
            <person name="Liu X."/>
            <person name="Wang J."/>
            <person name="Yin Y."/>
            <person name="Wang J."/>
        </authorList>
    </citation>
    <scope>NUCLEOTIDE SEQUENCE [LARGE SCALE GENOMIC DNA]</scope>
    <source>
        <strain evidence="12">05x7-T-G4-1.051#20</strain>
    </source>
</reference>
<dbReference type="UniPathway" id="UPA00143"/>
<feature type="region of interest" description="Disordered" evidence="9">
    <location>
        <begin position="245"/>
        <end position="271"/>
    </location>
</feature>
<feature type="compositionally biased region" description="Polar residues" evidence="9">
    <location>
        <begin position="13"/>
        <end position="31"/>
    </location>
</feature>
<dbReference type="InterPro" id="IPR039399">
    <property type="entry name" value="Deltex_C_sf"/>
</dbReference>
<dbReference type="FunFam" id="3.30.390.130:FF:000001">
    <property type="entry name" value="Probable E3 ubiquitin-protein ligase DTX3"/>
    <property type="match status" value="1"/>
</dbReference>
<evidence type="ECO:0000256" key="4">
    <source>
        <dbReference type="ARBA" id="ARBA00022679"/>
    </source>
</evidence>
<feature type="domain" description="Macro" evidence="10">
    <location>
        <begin position="97"/>
        <end position="198"/>
    </location>
</feature>
<dbReference type="Pfam" id="PF18102">
    <property type="entry name" value="DTC"/>
    <property type="match status" value="1"/>
</dbReference>
<name>K1QYY2_MAGGI</name>
<keyword evidence="8" id="KW-0963">Cytoplasm</keyword>
<comment type="catalytic activity">
    <reaction evidence="1 8">
        <text>S-ubiquitinyl-[E2 ubiquitin-conjugating enzyme]-L-cysteine + [acceptor protein]-L-lysine = [E2 ubiquitin-conjugating enzyme]-L-cysteine + N(6)-ubiquitinyl-[acceptor protein]-L-lysine.</text>
        <dbReference type="EC" id="2.3.2.27"/>
    </reaction>
</comment>
<protein>
    <recommendedName>
        <fullName evidence="8">E3 ubiquitin-protein ligase</fullName>
        <ecNumber evidence="8">2.3.2.27</ecNumber>
    </recommendedName>
</protein>
<dbReference type="GO" id="GO:0016567">
    <property type="term" value="P:protein ubiquitination"/>
    <property type="evidence" value="ECO:0007669"/>
    <property type="project" value="UniProtKB-UniRule"/>
</dbReference>
<dbReference type="GO" id="GO:0008270">
    <property type="term" value="F:zinc ion binding"/>
    <property type="evidence" value="ECO:0007669"/>
    <property type="project" value="UniProtKB-KW"/>
</dbReference>
<evidence type="ECO:0000313" key="12">
    <source>
        <dbReference type="EMBL" id="EKC42227.1"/>
    </source>
</evidence>
<keyword evidence="5 8" id="KW-0479">Metal-binding</keyword>